<evidence type="ECO:0000313" key="2">
    <source>
        <dbReference type="Proteomes" id="UP001057402"/>
    </source>
</evidence>
<sequence length="358" mass="40782">MGRVKLKIKRLESSGNRQVTYSKRRLGILKKAKELSILCDIDIILLMFSPTGKATLFHGERSNVEAVMTKFAQLTPQERAKRKLESLEALKKTFKKLDHDVNIQDFLGASTQTAEEMANQVRLLQSQLMETRNRLSYWSNPGQIDDVEQLRQMEDSLRESISSIHQQKETLGKHQLPSLERTNQFESGMPLSYLMAGLPEVQPVNWLPMTDNQHLMFQNDPPYLSQATMDSNPDSSLHSCLAYFGGDKSLEMGNSGQIHNIVQDSCLLNELNRNGCLTLHVGEQFPYSPYGTPAFPDDDKLKHELEMDLQNHHVDYQIPSTVDLSRPFYGNEHHSWTPAEPSSYGLSMYHGNSFDETH</sequence>
<keyword evidence="2" id="KW-1185">Reference proteome</keyword>
<dbReference type="Proteomes" id="UP001057402">
    <property type="component" value="Chromosome 8"/>
</dbReference>
<evidence type="ECO:0000313" key="1">
    <source>
        <dbReference type="EMBL" id="KAI4329629.1"/>
    </source>
</evidence>
<protein>
    <submittedName>
        <fullName evidence="1">Uncharacterized protein</fullName>
    </submittedName>
</protein>
<comment type="caution">
    <text evidence="1">The sequence shown here is derived from an EMBL/GenBank/DDBJ whole genome shotgun (WGS) entry which is preliminary data.</text>
</comment>
<name>A0ACB9N1Z9_9MYRT</name>
<reference evidence="2" key="1">
    <citation type="journal article" date="2023" name="Front. Plant Sci.">
        <title>Chromosomal-level genome assembly of Melastoma candidum provides insights into trichome evolution.</title>
        <authorList>
            <person name="Zhong Y."/>
            <person name="Wu W."/>
            <person name="Sun C."/>
            <person name="Zou P."/>
            <person name="Liu Y."/>
            <person name="Dai S."/>
            <person name="Zhou R."/>
        </authorList>
    </citation>
    <scope>NUCLEOTIDE SEQUENCE [LARGE SCALE GENOMIC DNA]</scope>
</reference>
<dbReference type="EMBL" id="CM042887">
    <property type="protein sequence ID" value="KAI4329629.1"/>
    <property type="molecule type" value="Genomic_DNA"/>
</dbReference>
<organism evidence="1 2">
    <name type="scientific">Melastoma candidum</name>
    <dbReference type="NCBI Taxonomy" id="119954"/>
    <lineage>
        <taxon>Eukaryota</taxon>
        <taxon>Viridiplantae</taxon>
        <taxon>Streptophyta</taxon>
        <taxon>Embryophyta</taxon>
        <taxon>Tracheophyta</taxon>
        <taxon>Spermatophyta</taxon>
        <taxon>Magnoliopsida</taxon>
        <taxon>eudicotyledons</taxon>
        <taxon>Gunneridae</taxon>
        <taxon>Pentapetalae</taxon>
        <taxon>rosids</taxon>
        <taxon>malvids</taxon>
        <taxon>Myrtales</taxon>
        <taxon>Melastomataceae</taxon>
        <taxon>Melastomatoideae</taxon>
        <taxon>Melastomateae</taxon>
        <taxon>Melastoma</taxon>
    </lineage>
</organism>
<gene>
    <name evidence="1" type="ORF">MLD38_027996</name>
</gene>
<accession>A0ACB9N1Z9</accession>
<proteinExistence type="predicted"/>